<comment type="caution">
    <text evidence="3">The sequence shown here is derived from an EMBL/GenBank/DDBJ whole genome shotgun (WGS) entry which is preliminary data.</text>
</comment>
<organism evidence="3 4">
    <name type="scientific">Persicitalea jodogahamensis</name>
    <dbReference type="NCBI Taxonomy" id="402147"/>
    <lineage>
        <taxon>Bacteria</taxon>
        <taxon>Pseudomonadati</taxon>
        <taxon>Bacteroidota</taxon>
        <taxon>Cytophagia</taxon>
        <taxon>Cytophagales</taxon>
        <taxon>Spirosomataceae</taxon>
        <taxon>Persicitalea</taxon>
    </lineage>
</organism>
<dbReference type="EMBL" id="BMXF01000003">
    <property type="protein sequence ID" value="GHB75757.1"/>
    <property type="molecule type" value="Genomic_DNA"/>
</dbReference>
<dbReference type="SUPFAM" id="SSF53756">
    <property type="entry name" value="UDP-Glycosyltransferase/glycogen phosphorylase"/>
    <property type="match status" value="1"/>
</dbReference>
<dbReference type="Proteomes" id="UP000598271">
    <property type="component" value="Unassembled WGS sequence"/>
</dbReference>
<name>A0A8J3GAQ3_9BACT</name>
<dbReference type="InterPro" id="IPR050194">
    <property type="entry name" value="Glycosyltransferase_grp1"/>
</dbReference>
<sequence length="384" mass="43073">MRVLIIHNQAWAHYKSVLFQEINQEFSKNYPDSELLVAHIALHERSRAVMTDDEKVTYGYPQVVLFRRSLDSVTFSERLRALFKIFRKFKPDVLNINGWFDPAQIVLALYAKKLGVKLVISSESSALDRPRKNIKESLKTRFLRQSDAFFCFGKTSVDYLKSLGIDEEVIPVKKAAVVDNSLISNVFSEAEQSTSRQKERRRNFIYVGRLAKEKNLSLLLAAYRQCQDSSTASDWGLIFVGDGPLKEQLVDEAATAGLATVHFTGGMPWHKVPAQLALADILVLPSLSEPWGLVVNEAMVCGMPVIASRNCGCVDDLVHDGQNGFIFDPTDKHELADAMRHYISHPGDVAQHGTRSRELIAPFSPESVAREMAASFHKLIQQPA</sequence>
<dbReference type="Gene3D" id="3.40.50.2000">
    <property type="entry name" value="Glycogen Phosphorylase B"/>
    <property type="match status" value="2"/>
</dbReference>
<evidence type="ECO:0008006" key="5">
    <source>
        <dbReference type="Google" id="ProtNLM"/>
    </source>
</evidence>
<dbReference type="AlphaFoldDB" id="A0A8J3GAQ3"/>
<feature type="domain" description="Glycosyl transferase family 1" evidence="1">
    <location>
        <begin position="193"/>
        <end position="349"/>
    </location>
</feature>
<evidence type="ECO:0000259" key="2">
    <source>
        <dbReference type="Pfam" id="PF13439"/>
    </source>
</evidence>
<proteinExistence type="predicted"/>
<dbReference type="GO" id="GO:0016757">
    <property type="term" value="F:glycosyltransferase activity"/>
    <property type="evidence" value="ECO:0007669"/>
    <property type="project" value="InterPro"/>
</dbReference>
<protein>
    <recommendedName>
        <fullName evidence="5">Glycosyltransferase</fullName>
    </recommendedName>
</protein>
<evidence type="ECO:0000313" key="4">
    <source>
        <dbReference type="Proteomes" id="UP000598271"/>
    </source>
</evidence>
<dbReference type="PANTHER" id="PTHR45947">
    <property type="entry name" value="SULFOQUINOVOSYL TRANSFERASE SQD2"/>
    <property type="match status" value="1"/>
</dbReference>
<dbReference type="PANTHER" id="PTHR45947:SF3">
    <property type="entry name" value="SULFOQUINOVOSYL TRANSFERASE SQD2"/>
    <property type="match status" value="1"/>
</dbReference>
<dbReference type="InterPro" id="IPR001296">
    <property type="entry name" value="Glyco_trans_1"/>
</dbReference>
<keyword evidence="4" id="KW-1185">Reference proteome</keyword>
<feature type="domain" description="Glycosyltransferase subfamily 4-like N-terminal" evidence="2">
    <location>
        <begin position="63"/>
        <end position="171"/>
    </location>
</feature>
<evidence type="ECO:0000259" key="1">
    <source>
        <dbReference type="Pfam" id="PF00534"/>
    </source>
</evidence>
<dbReference type="Pfam" id="PF00534">
    <property type="entry name" value="Glycos_transf_1"/>
    <property type="match status" value="1"/>
</dbReference>
<reference evidence="3 4" key="1">
    <citation type="journal article" date="2014" name="Int. J. Syst. Evol. Microbiol.">
        <title>Complete genome sequence of Corynebacterium casei LMG S-19264T (=DSM 44701T), isolated from a smear-ripened cheese.</title>
        <authorList>
            <consortium name="US DOE Joint Genome Institute (JGI-PGF)"/>
            <person name="Walter F."/>
            <person name="Albersmeier A."/>
            <person name="Kalinowski J."/>
            <person name="Ruckert C."/>
        </authorList>
    </citation>
    <scope>NUCLEOTIDE SEQUENCE [LARGE SCALE GENOMIC DNA]</scope>
    <source>
        <strain evidence="3 4">KCTC 12866</strain>
    </source>
</reference>
<evidence type="ECO:0000313" key="3">
    <source>
        <dbReference type="EMBL" id="GHB75757.1"/>
    </source>
</evidence>
<dbReference type="InterPro" id="IPR028098">
    <property type="entry name" value="Glyco_trans_4-like_N"/>
</dbReference>
<accession>A0A8J3GAQ3</accession>
<gene>
    <name evidence="3" type="ORF">GCM10007390_31980</name>
</gene>
<dbReference type="Pfam" id="PF13439">
    <property type="entry name" value="Glyco_transf_4"/>
    <property type="match status" value="1"/>
</dbReference>
<dbReference type="CDD" id="cd03801">
    <property type="entry name" value="GT4_PimA-like"/>
    <property type="match status" value="1"/>
</dbReference>
<dbReference type="RefSeq" id="WP_189565527.1">
    <property type="nucleotide sequence ID" value="NZ_BMXF01000003.1"/>
</dbReference>